<keyword evidence="12" id="KW-0934">Plastid</keyword>
<dbReference type="GeneID" id="29998784"/>
<dbReference type="Pfam" id="PF03147">
    <property type="entry name" value="FDX-ACB"/>
    <property type="match status" value="1"/>
</dbReference>
<evidence type="ECO:0000256" key="3">
    <source>
        <dbReference type="ARBA" id="ARBA00022598"/>
    </source>
</evidence>
<dbReference type="SUPFAM" id="SSF56037">
    <property type="entry name" value="PheT/TilS domain"/>
    <property type="match status" value="1"/>
</dbReference>
<keyword evidence="9" id="KW-0030">Aminoacyl-tRNA synthetase</keyword>
<dbReference type="InterPro" id="IPR009061">
    <property type="entry name" value="DNA-bd_dom_put_sf"/>
</dbReference>
<gene>
    <name evidence="12" type="primary">syfB</name>
    <name evidence="12" type="ORF">JFC0074_227</name>
</gene>
<dbReference type="InterPro" id="IPR005146">
    <property type="entry name" value="B3/B4_tRNA-bd"/>
</dbReference>
<evidence type="ECO:0000256" key="6">
    <source>
        <dbReference type="ARBA" id="ARBA00022840"/>
    </source>
</evidence>
<evidence type="ECO:0000256" key="9">
    <source>
        <dbReference type="ARBA" id="ARBA00023146"/>
    </source>
</evidence>
<dbReference type="Gene3D" id="3.30.56.10">
    <property type="match status" value="2"/>
</dbReference>
<keyword evidence="8" id="KW-0648">Protein biosynthesis</keyword>
<accession>A0A1G4NT64</accession>
<keyword evidence="5" id="KW-0547">Nucleotide-binding</keyword>
<keyword evidence="3 12" id="KW-0436">Ligase</keyword>
<protein>
    <recommendedName>
        <fullName evidence="2">phenylalanine--tRNA ligase</fullName>
        <ecNumber evidence="2">6.1.1.20</ecNumber>
    </recommendedName>
</protein>
<dbReference type="InterPro" id="IPR036690">
    <property type="entry name" value="Fdx_antiC-bd_sf"/>
</dbReference>
<dbReference type="PROSITE" id="PS51483">
    <property type="entry name" value="B5"/>
    <property type="match status" value="1"/>
</dbReference>
<evidence type="ECO:0000259" key="10">
    <source>
        <dbReference type="PROSITE" id="PS51447"/>
    </source>
</evidence>
<keyword evidence="6" id="KW-0067">ATP-binding</keyword>
<dbReference type="InterPro" id="IPR045864">
    <property type="entry name" value="aa-tRNA-synth_II/BPL/LPL"/>
</dbReference>
<evidence type="ECO:0000256" key="7">
    <source>
        <dbReference type="ARBA" id="ARBA00022842"/>
    </source>
</evidence>
<name>A0A1G4NT64_9FLOR</name>
<organism evidence="12">
    <name type="scientific">Galaxaura rugosa</name>
    <dbReference type="NCBI Taxonomy" id="268570"/>
    <lineage>
        <taxon>Eukaryota</taxon>
        <taxon>Rhodophyta</taxon>
        <taxon>Florideophyceae</taxon>
        <taxon>Nemaliophycidae</taxon>
        <taxon>Nemaliales</taxon>
        <taxon>Galaxauraceae</taxon>
        <taxon>Galaxaura</taxon>
    </lineage>
</organism>
<dbReference type="GO" id="GO:0009328">
    <property type="term" value="C:phenylalanine-tRNA ligase complex"/>
    <property type="evidence" value="ECO:0007669"/>
    <property type="project" value="TreeGrafter"/>
</dbReference>
<dbReference type="InterPro" id="IPR020825">
    <property type="entry name" value="Phe-tRNA_synthase-like_B3/B4"/>
</dbReference>
<dbReference type="InterPro" id="IPR045060">
    <property type="entry name" value="Phe-tRNA-ligase_IIc_bsu"/>
</dbReference>
<dbReference type="PROSITE" id="PS51447">
    <property type="entry name" value="FDX_ACB"/>
    <property type="match status" value="1"/>
</dbReference>
<reference evidence="12" key="1">
    <citation type="submission" date="2016-10" db="EMBL/GenBank/DDBJ databases">
        <title>Chloroplast genomes as a tool to resolve red algal phylogenies: a case study in the Nemaliales.</title>
        <authorList>
            <person name="Costa J.F."/>
            <person name="Lin S.M."/>
            <person name="Macaya E.C."/>
            <person name="Fernandez-Garcia C."/>
            <person name="Verbruggen H."/>
        </authorList>
    </citation>
    <scope>NUCLEOTIDE SEQUENCE</scope>
    <source>
        <strain evidence="12">JFC0074</strain>
    </source>
</reference>
<dbReference type="GO" id="GO:0005524">
    <property type="term" value="F:ATP binding"/>
    <property type="evidence" value="ECO:0007669"/>
    <property type="project" value="UniProtKB-KW"/>
</dbReference>
<evidence type="ECO:0000256" key="2">
    <source>
        <dbReference type="ARBA" id="ARBA00012814"/>
    </source>
</evidence>
<geneLocation type="chloroplast" evidence="12"/>
<dbReference type="EC" id="6.1.1.20" evidence="2"/>
<dbReference type="InterPro" id="IPR005121">
    <property type="entry name" value="Fdx_antiC-bd"/>
</dbReference>
<dbReference type="SUPFAM" id="SSF55681">
    <property type="entry name" value="Class II aaRS and biotin synthetases"/>
    <property type="match status" value="1"/>
</dbReference>
<sequence length="655" mass="77444">MKISWQWLRELLSLDQIHLDLLINKLTLAGFEIEQIENIKDSDKMLEISSTANRLDINNIAGITKELSSLLSIKMKFCYTQKNLKIYHKNLNNNSTYEKIIYGFAEGIDIKESPQWLQNKLKLYNIKSYNNIIDIINFIYIKWSQKINILYNNDINCEQYPSIDTNFGTLNKNLNYYKIYKIENCNQTTLKKIIIKTEILDKQYTKLKNKASTIDNKDIKSINHTNILNAYNEAITLIYYLCNTKVKKMYLLSKKQKEYKPISINYINIKKILGPQKSKNYIAIHPIKKILNDLYFLIYTNKNQEYIEIPEYRVNDIYREIDIIEEISRIYGFNNFLDKVPTNYKRNYNYKKTTKYRVEQIKSILRSLGLNETIHYSIDDTSKKSLNIYNPLTLEHKNLRNNLLKNLINIYKSNKQSNQSNCNIFEIGRIFRNKDNSYIESHHISGIIGGQKYLRQEWTKAPNHLSWFQAKGEIEELFTRLNIIITWNKPNLDYETYNTVKDYLHPKYTGIIYVKESPIGVFGQLRNTESTKNDFNAIYGFEIELKPIISTELISATFADYSKYPSVIRDISINIPKHISFQYIYNIIKNINNPIIESIELFDFYSYTSNINKIGLRVIYRGYNSTLTTSIVDQIELKIKQYINKNIQNDQFNNL</sequence>
<reference evidence="12" key="2">
    <citation type="submission" date="2016-10" db="EMBL/GenBank/DDBJ databases">
        <authorList>
            <person name="de Groot N.N."/>
        </authorList>
    </citation>
    <scope>NUCLEOTIDE SEQUENCE</scope>
    <source>
        <strain evidence="12">JFC0074</strain>
    </source>
</reference>
<evidence type="ECO:0000256" key="8">
    <source>
        <dbReference type="ARBA" id="ARBA00022917"/>
    </source>
</evidence>
<dbReference type="Gene3D" id="3.30.930.10">
    <property type="entry name" value="Bira Bifunctional Protein, Domain 2"/>
    <property type="match status" value="1"/>
</dbReference>
<dbReference type="InterPro" id="IPR005147">
    <property type="entry name" value="tRNA_synthase_B5-dom"/>
</dbReference>
<keyword evidence="7" id="KW-0460">Magnesium</keyword>
<proteinExistence type="predicted"/>
<dbReference type="SUPFAM" id="SSF46955">
    <property type="entry name" value="Putative DNA-binding domain"/>
    <property type="match status" value="2"/>
</dbReference>
<evidence type="ECO:0000256" key="4">
    <source>
        <dbReference type="ARBA" id="ARBA00022723"/>
    </source>
</evidence>
<dbReference type="GO" id="GO:0006432">
    <property type="term" value="P:phenylalanyl-tRNA aminoacylation"/>
    <property type="evidence" value="ECO:0007669"/>
    <property type="project" value="InterPro"/>
</dbReference>
<evidence type="ECO:0000256" key="5">
    <source>
        <dbReference type="ARBA" id="ARBA00022741"/>
    </source>
</evidence>
<dbReference type="Pfam" id="PF03484">
    <property type="entry name" value="B5"/>
    <property type="match status" value="1"/>
</dbReference>
<dbReference type="EMBL" id="LT622865">
    <property type="protein sequence ID" value="SCW21850.1"/>
    <property type="molecule type" value="Genomic_DNA"/>
</dbReference>
<dbReference type="RefSeq" id="YP_009313596.1">
    <property type="nucleotide sequence ID" value="NC_031657.1"/>
</dbReference>
<dbReference type="GO" id="GO:0000287">
    <property type="term" value="F:magnesium ion binding"/>
    <property type="evidence" value="ECO:0007669"/>
    <property type="project" value="InterPro"/>
</dbReference>
<dbReference type="PANTHER" id="PTHR10947:SF0">
    <property type="entry name" value="PHENYLALANINE--TRNA LIGASE BETA SUBUNIT"/>
    <property type="match status" value="1"/>
</dbReference>
<dbReference type="Gene3D" id="3.50.40.10">
    <property type="entry name" value="Phenylalanyl-trna Synthetase, Chain B, domain 3"/>
    <property type="match status" value="1"/>
</dbReference>
<feature type="domain" description="B5" evidence="11">
    <location>
        <begin position="257"/>
        <end position="338"/>
    </location>
</feature>
<keyword evidence="4" id="KW-0479">Metal-binding</keyword>
<dbReference type="Pfam" id="PF17759">
    <property type="entry name" value="tRNA_synthFbeta"/>
    <property type="match status" value="1"/>
</dbReference>
<dbReference type="PANTHER" id="PTHR10947">
    <property type="entry name" value="PHENYLALANYL-TRNA SYNTHETASE BETA CHAIN AND LEUCINE-RICH REPEAT-CONTAINING PROTEIN 47"/>
    <property type="match status" value="1"/>
</dbReference>
<dbReference type="GO" id="GO:0004826">
    <property type="term" value="F:phenylalanine-tRNA ligase activity"/>
    <property type="evidence" value="ECO:0007669"/>
    <property type="project" value="UniProtKB-EC"/>
</dbReference>
<dbReference type="Pfam" id="PF03483">
    <property type="entry name" value="B3_4"/>
    <property type="match status" value="1"/>
</dbReference>
<dbReference type="Gene3D" id="3.30.70.380">
    <property type="entry name" value="Ferrodoxin-fold anticodon-binding domain"/>
    <property type="match status" value="1"/>
</dbReference>
<keyword evidence="12" id="KW-0150">Chloroplast</keyword>
<evidence type="ECO:0000313" key="12">
    <source>
        <dbReference type="EMBL" id="SCW21850.1"/>
    </source>
</evidence>
<feature type="domain" description="FDX-ACB" evidence="10">
    <location>
        <begin position="562"/>
        <end position="653"/>
    </location>
</feature>
<comment type="cofactor">
    <cofactor evidence="1">
        <name>Mg(2+)</name>
        <dbReference type="ChEBI" id="CHEBI:18420"/>
    </cofactor>
</comment>
<dbReference type="SMART" id="SM00874">
    <property type="entry name" value="B5"/>
    <property type="match status" value="1"/>
</dbReference>
<dbReference type="InterPro" id="IPR041616">
    <property type="entry name" value="PheRS_beta_core"/>
</dbReference>
<dbReference type="GO" id="GO:0003723">
    <property type="term" value="F:RNA binding"/>
    <property type="evidence" value="ECO:0007669"/>
    <property type="project" value="InterPro"/>
</dbReference>
<evidence type="ECO:0000256" key="1">
    <source>
        <dbReference type="ARBA" id="ARBA00001946"/>
    </source>
</evidence>
<dbReference type="SUPFAM" id="SSF54991">
    <property type="entry name" value="Anticodon-binding domain of PheRS"/>
    <property type="match status" value="1"/>
</dbReference>
<dbReference type="AlphaFoldDB" id="A0A1G4NT64"/>
<evidence type="ECO:0000259" key="11">
    <source>
        <dbReference type="PROSITE" id="PS51483"/>
    </source>
</evidence>
<dbReference type="SMART" id="SM00896">
    <property type="entry name" value="FDX-ACB"/>
    <property type="match status" value="1"/>
</dbReference>